<evidence type="ECO:0000256" key="2">
    <source>
        <dbReference type="SAM" id="MobiDB-lite"/>
    </source>
</evidence>
<dbReference type="InterPro" id="IPR013272">
    <property type="entry name" value="Vps72/YL1_C"/>
</dbReference>
<dbReference type="InterPro" id="IPR046757">
    <property type="entry name" value="YL1_N"/>
</dbReference>
<dbReference type="PANTHER" id="PTHR13275:SF4">
    <property type="entry name" value="VACUOLAR PROTEIN SORTING-ASSOCIATED PROTEIN 72 HOMOLOG"/>
    <property type="match status" value="1"/>
</dbReference>
<accession>A0A8H3TUZ4</accession>
<comment type="similarity">
    <text evidence="1">Belongs to the VPS72/YL1 family.</text>
</comment>
<organism evidence="4 5">
    <name type="scientific">Naganishia liquefaciens</name>
    <dbReference type="NCBI Taxonomy" id="104408"/>
    <lineage>
        <taxon>Eukaryota</taxon>
        <taxon>Fungi</taxon>
        <taxon>Dikarya</taxon>
        <taxon>Basidiomycota</taxon>
        <taxon>Agaricomycotina</taxon>
        <taxon>Tremellomycetes</taxon>
        <taxon>Filobasidiales</taxon>
        <taxon>Filobasidiaceae</taxon>
        <taxon>Naganishia</taxon>
    </lineage>
</organism>
<dbReference type="EMBL" id="BLZA01000023">
    <property type="protein sequence ID" value="GHJ87647.1"/>
    <property type="molecule type" value="Genomic_DNA"/>
</dbReference>
<feature type="domain" description="Vps72/YL1 C-terminal" evidence="3">
    <location>
        <begin position="274"/>
        <end position="303"/>
    </location>
</feature>
<name>A0A8H3TUZ4_9TREE</name>
<reference evidence="4" key="1">
    <citation type="submission" date="2020-07" db="EMBL/GenBank/DDBJ databases">
        <title>Draft Genome Sequence of a Deep-Sea Yeast, Naganishia (Cryptococcus) liquefaciens strain N6.</title>
        <authorList>
            <person name="Han Y.W."/>
            <person name="Kajitani R."/>
            <person name="Morimoto H."/>
            <person name="Parhat M."/>
            <person name="Tsubouchi H."/>
            <person name="Bakenova O."/>
            <person name="Ogata M."/>
            <person name="Argunhan B."/>
            <person name="Aoki R."/>
            <person name="Kajiwara S."/>
            <person name="Itoh T."/>
            <person name="Iwasaki H."/>
        </authorList>
    </citation>
    <scope>NUCLEOTIDE SEQUENCE</scope>
    <source>
        <strain evidence="4">N6</strain>
    </source>
</reference>
<protein>
    <recommendedName>
        <fullName evidence="3">Vps72/YL1 C-terminal domain-containing protein</fullName>
    </recommendedName>
</protein>
<evidence type="ECO:0000313" key="5">
    <source>
        <dbReference type="Proteomes" id="UP000620104"/>
    </source>
</evidence>
<evidence type="ECO:0000256" key="1">
    <source>
        <dbReference type="ARBA" id="ARBA00006832"/>
    </source>
</evidence>
<evidence type="ECO:0000313" key="4">
    <source>
        <dbReference type="EMBL" id="GHJ87647.1"/>
    </source>
</evidence>
<feature type="region of interest" description="Disordered" evidence="2">
    <location>
        <begin position="47"/>
        <end position="136"/>
    </location>
</feature>
<keyword evidence="5" id="KW-1185">Reference proteome</keyword>
<dbReference type="PANTHER" id="PTHR13275">
    <property type="entry name" value="YL-1 PROTEIN TRANSCRIPTION FACTOR-LIKE 1"/>
    <property type="match status" value="1"/>
</dbReference>
<dbReference type="AlphaFoldDB" id="A0A8H3TUZ4"/>
<dbReference type="Proteomes" id="UP000620104">
    <property type="component" value="Unassembled WGS sequence"/>
</dbReference>
<evidence type="ECO:0000259" key="3">
    <source>
        <dbReference type="SMART" id="SM00993"/>
    </source>
</evidence>
<dbReference type="GO" id="GO:0005634">
    <property type="term" value="C:nucleus"/>
    <property type="evidence" value="ECO:0007669"/>
    <property type="project" value="TreeGrafter"/>
</dbReference>
<dbReference type="OrthoDB" id="78296at2759"/>
<sequence>MLAATRSRRPNAGNRMQALLAAQDAFQEEEAFATVVNDAEYEAGADEADVFASDFASTDSEPEADPSAIAATEAALRREERATRHPRRFHDPLTAVKRSAPPKPGTRSAASQSRAKRRRTDTNDLSTEAALQPSRNVRTSTVLAHLDTASRVRSARALALKRAPALPREHVEMSQSERIEAALKLEGTNREELADWLEKEEERRQSVAVRKRRVEGPRTMWISRTVEGTAMRYERNLLNLAEVKPQDELSVILGTHATWSALPVIPSTATREPLKCAITGLPARYKDPITGIPYANLAAYTKLQRLAAGDREWRWSAQRRTWLSGVRTGDVAVRSVVEDDAMRTDVAGWRQGMLGHA</sequence>
<comment type="caution">
    <text evidence="4">The sequence shown here is derived from an EMBL/GenBank/DDBJ whole genome shotgun (WGS) entry which is preliminary data.</text>
</comment>
<dbReference type="Pfam" id="PF05764">
    <property type="entry name" value="YL1"/>
    <property type="match status" value="1"/>
</dbReference>
<proteinExistence type="inferred from homology"/>
<gene>
    <name evidence="4" type="ORF">NliqN6_4049</name>
</gene>
<dbReference type="Pfam" id="PF08265">
    <property type="entry name" value="YL1_C"/>
    <property type="match status" value="1"/>
</dbReference>
<dbReference type="SMART" id="SM00993">
    <property type="entry name" value="YL1_C"/>
    <property type="match status" value="1"/>
</dbReference>